<dbReference type="Gene3D" id="2.120.10.80">
    <property type="entry name" value="Kelch-type beta propeller"/>
    <property type="match status" value="2"/>
</dbReference>
<gene>
    <name evidence="4" type="primary">SPOSA6832_03417</name>
</gene>
<dbReference type="Proteomes" id="UP000243876">
    <property type="component" value="Unassembled WGS sequence"/>
</dbReference>
<feature type="chain" id="PRO_5002303476" evidence="3">
    <location>
        <begin position="33"/>
        <end position="702"/>
    </location>
</feature>
<evidence type="ECO:0000256" key="1">
    <source>
        <dbReference type="SAM" id="MobiDB-lite"/>
    </source>
</evidence>
<evidence type="ECO:0000256" key="2">
    <source>
        <dbReference type="SAM" id="Phobius"/>
    </source>
</evidence>
<proteinExistence type="predicted"/>
<feature type="compositionally biased region" description="Basic and acidic residues" evidence="1">
    <location>
        <begin position="585"/>
        <end position="597"/>
    </location>
</feature>
<sequence>MRTPRPSDRASLRAFIPLSALLLSTLGPSAEGQTQQQPSPCFRWSGQACGSLFDRSRWRSLTSSVQMAIANSPGSSGNGSSSLYYYGGQAMTNWPTGTPNIRLVQEDNGNYSYPPAVARAFPALPSHPSPESPPSSHSRHRRLAHTLSPDFLALAVGALWTSANGQTLYQYGGQFSDSPTVPPPAENVFAYDIPSNSWSVVQTNGVRVGRVAEGCPAIVPAQGTDGDNVGYSTQGWSNEIARIYLNSMAKFDLGSKSWTNITSYSGDASTSNTSTPITPLNRADGTLTYVPDLGTDNKGILVSIGGATDSQYVDNSVLDVFDIGTGGWTKQSTLGDTIGAKARSHFPRTLQIADTFQRIFRWRQVLASTIAPFEEPQRSMASRRTICANLLSLPFHPAMAEPGSSRSFVYGGQQLNQSDRDSAMYILSIQQNSYTWSYVGDDLSGQPPGRAGHQCALSGNQLIVVGGLIAGDVLCEQPGSAWQSNFQAGSTFSTPALVANITGGIGTGSSTSGAGSATGGNGSSDPDTSGGTDSGSTSPSGTTGSSDHSKTDIGAIAGGIVGGVVGLALLALLLLMLMRKRRRERAVEDGHQQRDKLGTGAKPGRSDSGSSRFAFPYEKHRPHDSRSPGYTDNGVYNGVYGAVNNRDSHGLTNDPARRAVVTGPFAIAEPDDVEEETRHMEAAFSSSLVPKRELRVFNADEE</sequence>
<dbReference type="AlphaFoldDB" id="A0A0D6EPG8"/>
<feature type="region of interest" description="Disordered" evidence="1">
    <location>
        <begin position="509"/>
        <end position="549"/>
    </location>
</feature>
<reference evidence="5" key="1">
    <citation type="submission" date="2015-02" db="EMBL/GenBank/DDBJ databases">
        <authorList>
            <person name="Gon?alves P."/>
        </authorList>
    </citation>
    <scope>NUCLEOTIDE SEQUENCE [LARGE SCALE GENOMIC DNA]</scope>
</reference>
<name>A0A0D6EPG8_SPOSA</name>
<keyword evidence="2" id="KW-0472">Membrane</keyword>
<keyword evidence="5" id="KW-1185">Reference proteome</keyword>
<dbReference type="OrthoDB" id="10251809at2759"/>
<feature type="signal peptide" evidence="3">
    <location>
        <begin position="1"/>
        <end position="32"/>
    </location>
</feature>
<dbReference type="InterPro" id="IPR015915">
    <property type="entry name" value="Kelch-typ_b-propeller"/>
</dbReference>
<feature type="region of interest" description="Disordered" evidence="1">
    <location>
        <begin position="584"/>
        <end position="632"/>
    </location>
</feature>
<keyword evidence="2" id="KW-0812">Transmembrane</keyword>
<keyword evidence="2" id="KW-1133">Transmembrane helix</keyword>
<keyword evidence="3" id="KW-0732">Signal</keyword>
<organism evidence="4 5">
    <name type="scientific">Sporidiobolus salmonicolor</name>
    <name type="common">Yeast-like fungus</name>
    <name type="synonym">Sporobolomyces salmonicolor</name>
    <dbReference type="NCBI Taxonomy" id="5005"/>
    <lineage>
        <taxon>Eukaryota</taxon>
        <taxon>Fungi</taxon>
        <taxon>Dikarya</taxon>
        <taxon>Basidiomycota</taxon>
        <taxon>Pucciniomycotina</taxon>
        <taxon>Microbotryomycetes</taxon>
        <taxon>Sporidiobolales</taxon>
        <taxon>Sporidiobolaceae</taxon>
        <taxon>Sporobolomyces</taxon>
    </lineage>
</organism>
<evidence type="ECO:0000313" key="4">
    <source>
        <dbReference type="EMBL" id="CEQ41658.1"/>
    </source>
</evidence>
<dbReference type="EMBL" id="CENE01000016">
    <property type="protein sequence ID" value="CEQ41658.1"/>
    <property type="molecule type" value="Genomic_DNA"/>
</dbReference>
<evidence type="ECO:0000313" key="5">
    <source>
        <dbReference type="Proteomes" id="UP000243876"/>
    </source>
</evidence>
<feature type="region of interest" description="Disordered" evidence="1">
    <location>
        <begin position="122"/>
        <end position="141"/>
    </location>
</feature>
<feature type="compositionally biased region" description="Basic and acidic residues" evidence="1">
    <location>
        <begin position="617"/>
        <end position="626"/>
    </location>
</feature>
<evidence type="ECO:0000256" key="3">
    <source>
        <dbReference type="SAM" id="SignalP"/>
    </source>
</evidence>
<protein>
    <submittedName>
        <fullName evidence="4">SPOSA6832_03417-mRNA-1:cds</fullName>
    </submittedName>
</protein>
<dbReference type="SUPFAM" id="SSF117281">
    <property type="entry name" value="Kelch motif"/>
    <property type="match status" value="1"/>
</dbReference>
<feature type="compositionally biased region" description="Low complexity" evidence="1">
    <location>
        <begin position="523"/>
        <end position="546"/>
    </location>
</feature>
<feature type="transmembrane region" description="Helical" evidence="2">
    <location>
        <begin position="553"/>
        <end position="575"/>
    </location>
</feature>
<accession>A0A0D6EPG8</accession>